<evidence type="ECO:0000313" key="1">
    <source>
        <dbReference type="EMBL" id="KXV58382.1"/>
    </source>
</evidence>
<reference evidence="1 2" key="1">
    <citation type="submission" date="2015-06" db="EMBL/GenBank/DDBJ databases">
        <title>Improved classification and identification of acetic acid bacteria using matrix-assisted laser desorption/ionization time-of-flight mass spectrometry; Gluconobacter nephelii and Gluconobacter uchimurae are later heterotypic synonyms of Gluconobacter japonicus and Gluconobacter oxydans, respectively.</title>
        <authorList>
            <person name="Li L."/>
            <person name="Cleenwerck I."/>
            <person name="De Vuyst L."/>
            <person name="Vandamme P."/>
        </authorList>
    </citation>
    <scope>NUCLEOTIDE SEQUENCE [LARGE SCALE GENOMIC DNA]</scope>
    <source>
        <strain evidence="1 2">LMG 23690</strain>
    </source>
</reference>
<accession>A0A149TZ11</accession>
<dbReference type="PATRIC" id="fig|446692.4.peg.931"/>
<comment type="caution">
    <text evidence="1">The sequence shown here is derived from an EMBL/GenBank/DDBJ whole genome shotgun (WGS) entry which is preliminary data.</text>
</comment>
<dbReference type="Proteomes" id="UP000075360">
    <property type="component" value="Unassembled WGS sequence"/>
</dbReference>
<proteinExistence type="predicted"/>
<name>A0A149TZ11_9PROT</name>
<gene>
    <name evidence="1" type="ORF">AD948_11940</name>
</gene>
<protein>
    <submittedName>
        <fullName evidence="1">Uncharacterized protein</fullName>
    </submittedName>
</protein>
<evidence type="ECO:0000313" key="2">
    <source>
        <dbReference type="Proteomes" id="UP000075360"/>
    </source>
</evidence>
<dbReference type="AlphaFoldDB" id="A0A149TZ11"/>
<organism evidence="1 2">
    <name type="scientific">Acetobacter senegalensis</name>
    <dbReference type="NCBI Taxonomy" id="446692"/>
    <lineage>
        <taxon>Bacteria</taxon>
        <taxon>Pseudomonadati</taxon>
        <taxon>Pseudomonadota</taxon>
        <taxon>Alphaproteobacteria</taxon>
        <taxon>Acetobacterales</taxon>
        <taxon>Acetobacteraceae</taxon>
        <taxon>Acetobacter</taxon>
    </lineage>
</organism>
<dbReference type="EMBL" id="LHZU01000138">
    <property type="protein sequence ID" value="KXV58382.1"/>
    <property type="molecule type" value="Genomic_DNA"/>
</dbReference>
<sequence>MEKSVPGWRHLAFLGQRKLVVHGSRTGYQKKRAEWGLDKARRGLRGLFTIRMIGGCVGGQSSMQSLQPRL</sequence>